<dbReference type="AlphaFoldDB" id="A0A518BQ62"/>
<dbReference type="EMBL" id="CP036287">
    <property type="protein sequence ID" value="QDU69108.1"/>
    <property type="molecule type" value="Genomic_DNA"/>
</dbReference>
<protein>
    <submittedName>
        <fullName evidence="6">Fatty acid hydroxylase superfamily protein</fullName>
    </submittedName>
</protein>
<proteinExistence type="predicted"/>
<evidence type="ECO:0000256" key="4">
    <source>
        <dbReference type="ARBA" id="ARBA00023136"/>
    </source>
</evidence>
<reference evidence="6 7" key="1">
    <citation type="submission" date="2019-02" db="EMBL/GenBank/DDBJ databases">
        <title>Deep-cultivation of Planctomycetes and their phenomic and genomic characterization uncovers novel biology.</title>
        <authorList>
            <person name="Wiegand S."/>
            <person name="Jogler M."/>
            <person name="Boedeker C."/>
            <person name="Pinto D."/>
            <person name="Vollmers J."/>
            <person name="Rivas-Marin E."/>
            <person name="Kohn T."/>
            <person name="Peeters S.H."/>
            <person name="Heuer A."/>
            <person name="Rast P."/>
            <person name="Oberbeckmann S."/>
            <person name="Bunk B."/>
            <person name="Jeske O."/>
            <person name="Meyerdierks A."/>
            <person name="Storesund J.E."/>
            <person name="Kallscheuer N."/>
            <person name="Luecker S."/>
            <person name="Lage O.M."/>
            <person name="Pohl T."/>
            <person name="Merkel B.J."/>
            <person name="Hornburger P."/>
            <person name="Mueller R.-W."/>
            <person name="Bruemmer F."/>
            <person name="Labrenz M."/>
            <person name="Spormann A.M."/>
            <person name="Op den Camp H."/>
            <person name="Overmann J."/>
            <person name="Amann R."/>
            <person name="Jetten M.S.M."/>
            <person name="Mascher T."/>
            <person name="Medema M.H."/>
            <person name="Devos D.P."/>
            <person name="Kaster A.-K."/>
            <person name="Ovreas L."/>
            <person name="Rohde M."/>
            <person name="Galperin M.Y."/>
            <person name="Jogler C."/>
        </authorList>
    </citation>
    <scope>NUCLEOTIDE SEQUENCE [LARGE SCALE GENOMIC DNA]</scope>
    <source>
        <strain evidence="6 7">Pla133</strain>
    </source>
</reference>
<dbReference type="GO" id="GO:0005506">
    <property type="term" value="F:iron ion binding"/>
    <property type="evidence" value="ECO:0007669"/>
    <property type="project" value="InterPro"/>
</dbReference>
<comment type="subcellular location">
    <subcellularLocation>
        <location evidence="1">Membrane</location>
    </subcellularLocation>
</comment>
<evidence type="ECO:0000256" key="3">
    <source>
        <dbReference type="ARBA" id="ARBA00022989"/>
    </source>
</evidence>
<keyword evidence="4" id="KW-0472">Membrane</keyword>
<name>A0A518BQ62_9BACT</name>
<dbReference type="InterPro" id="IPR050307">
    <property type="entry name" value="Sterol_Desaturase_Related"/>
</dbReference>
<dbReference type="GO" id="GO:0008610">
    <property type="term" value="P:lipid biosynthetic process"/>
    <property type="evidence" value="ECO:0007669"/>
    <property type="project" value="InterPro"/>
</dbReference>
<dbReference type="Proteomes" id="UP000316921">
    <property type="component" value="Chromosome"/>
</dbReference>
<feature type="domain" description="Fatty acid hydroxylase" evidence="5">
    <location>
        <begin position="90"/>
        <end position="224"/>
    </location>
</feature>
<dbReference type="KEGG" id="pbap:Pla133_42240"/>
<evidence type="ECO:0000256" key="1">
    <source>
        <dbReference type="ARBA" id="ARBA00004370"/>
    </source>
</evidence>
<sequence>MTYWHWLVGVSLVFVLLERLRPARREQPALRPQLGNDLFYLAFNGHFYAVIVGGTVGTVSLGLRELLEPWLPFAQPGTGLGALHPTLQFCSYLVVSDFLQWCVHNLLHRVPLLWQFHKVHHSVHQMDWIASFRFHWVEIVVYSSLLWLPLSLLGGAPGPLFAAAVFGTAWGHFNHSNIDLGIGPLAYLFNSPRMHLWHHDASSEGGVAKNFGIVLSVWDWLFGTAYWPTDRAPERIGYPSDGEMPRSVPAQLVFPLTRRASE</sequence>
<keyword evidence="3" id="KW-1133">Transmembrane helix</keyword>
<keyword evidence="7" id="KW-1185">Reference proteome</keyword>
<evidence type="ECO:0000256" key="2">
    <source>
        <dbReference type="ARBA" id="ARBA00022692"/>
    </source>
</evidence>
<accession>A0A518BQ62</accession>
<organism evidence="6 7">
    <name type="scientific">Engelhardtia mirabilis</name>
    <dbReference type="NCBI Taxonomy" id="2528011"/>
    <lineage>
        <taxon>Bacteria</taxon>
        <taxon>Pseudomonadati</taxon>
        <taxon>Planctomycetota</taxon>
        <taxon>Planctomycetia</taxon>
        <taxon>Planctomycetia incertae sedis</taxon>
        <taxon>Engelhardtia</taxon>
    </lineage>
</organism>
<dbReference type="PANTHER" id="PTHR11863">
    <property type="entry name" value="STEROL DESATURASE"/>
    <property type="match status" value="1"/>
</dbReference>
<evidence type="ECO:0000259" key="5">
    <source>
        <dbReference type="Pfam" id="PF04116"/>
    </source>
</evidence>
<dbReference type="Pfam" id="PF04116">
    <property type="entry name" value="FA_hydroxylase"/>
    <property type="match status" value="1"/>
</dbReference>
<keyword evidence="2" id="KW-0812">Transmembrane</keyword>
<gene>
    <name evidence="6" type="ORF">Pla133_42240</name>
</gene>
<dbReference type="InterPro" id="IPR006694">
    <property type="entry name" value="Fatty_acid_hydroxylase"/>
</dbReference>
<dbReference type="GO" id="GO:0016020">
    <property type="term" value="C:membrane"/>
    <property type="evidence" value="ECO:0007669"/>
    <property type="project" value="UniProtKB-SubCell"/>
</dbReference>
<dbReference type="RefSeq" id="WP_145068711.1">
    <property type="nucleotide sequence ID" value="NZ_CP036287.1"/>
</dbReference>
<evidence type="ECO:0000313" key="7">
    <source>
        <dbReference type="Proteomes" id="UP000316921"/>
    </source>
</evidence>
<dbReference type="GO" id="GO:0016491">
    <property type="term" value="F:oxidoreductase activity"/>
    <property type="evidence" value="ECO:0007669"/>
    <property type="project" value="InterPro"/>
</dbReference>
<evidence type="ECO:0000313" key="6">
    <source>
        <dbReference type="EMBL" id="QDU69108.1"/>
    </source>
</evidence>